<feature type="transmembrane region" description="Helical" evidence="1">
    <location>
        <begin position="7"/>
        <end position="26"/>
    </location>
</feature>
<gene>
    <name evidence="2" type="ORF">JZO70_12905</name>
</gene>
<dbReference type="GO" id="GO:0016787">
    <property type="term" value="F:hydrolase activity"/>
    <property type="evidence" value="ECO:0007669"/>
    <property type="project" value="UniProtKB-KW"/>
</dbReference>
<dbReference type="InterPro" id="IPR010315">
    <property type="entry name" value="DUF915_hydro-like"/>
</dbReference>
<keyword evidence="1" id="KW-1133">Transmembrane helix</keyword>
<dbReference type="InterPro" id="IPR029058">
    <property type="entry name" value="AB_hydrolase_fold"/>
</dbReference>
<dbReference type="SUPFAM" id="SSF53474">
    <property type="entry name" value="alpha/beta-Hydrolases"/>
    <property type="match status" value="1"/>
</dbReference>
<protein>
    <submittedName>
        <fullName evidence="2">Alpha/beta hydrolase</fullName>
    </submittedName>
</protein>
<keyword evidence="3" id="KW-1185">Reference proteome</keyword>
<keyword evidence="2" id="KW-0378">Hydrolase</keyword>
<sequence>MKRWKKVLIFFVSIILILVLGFFLWFRQQEQVLTDVKVEAHSKTITLFIPGYGGNRTSLGGVVSRLDRFDLGTFSYRTYIDSDGHFSEEKQQGYGDNSMIQLLFADNKDPEKEVKQIYPYLQHLKEQGFDKMNLVGHSTGGPMSVAIMTAYPDDPSIPKPEKLISIGGDFPLHPSQAYLNEGKKLPKDLKVLAIAGNIWGRPTDGLVKEAEVKAIEPVIDGNVASYQFKIIDGSPLTAFHFMLHENPTIDKMIAEFLWSS</sequence>
<evidence type="ECO:0000313" key="2">
    <source>
        <dbReference type="EMBL" id="MBO1307069.1"/>
    </source>
</evidence>
<reference evidence="2 3" key="1">
    <citation type="submission" date="2021-03" db="EMBL/GenBank/DDBJ databases">
        <title>Enterococcal diversity collection.</title>
        <authorList>
            <person name="Gilmore M.S."/>
            <person name="Schwartzman J."/>
            <person name="Van Tyne D."/>
            <person name="Martin M."/>
            <person name="Earl A.M."/>
            <person name="Manson A.L."/>
            <person name="Straub T."/>
            <person name="Salamzade R."/>
            <person name="Saavedra J."/>
            <person name="Lebreton F."/>
            <person name="Prichula J."/>
            <person name="Schaufler K."/>
            <person name="Gaca A."/>
            <person name="Sgardioli B."/>
            <person name="Wagenaar J."/>
            <person name="Strong T."/>
        </authorList>
    </citation>
    <scope>NUCLEOTIDE SEQUENCE [LARGE SCALE GENOMIC DNA]</scope>
    <source>
        <strain evidence="2 3">669A</strain>
    </source>
</reference>
<organism evidence="2 3">
    <name type="scientific">Candidatus Enterococcus moelleringii</name>
    <dbReference type="NCBI Taxonomy" id="2815325"/>
    <lineage>
        <taxon>Bacteria</taxon>
        <taxon>Bacillati</taxon>
        <taxon>Bacillota</taxon>
        <taxon>Bacilli</taxon>
        <taxon>Lactobacillales</taxon>
        <taxon>Enterococcaceae</taxon>
        <taxon>Enterococcus</taxon>
    </lineage>
</organism>
<dbReference type="EMBL" id="JAFREM010000018">
    <property type="protein sequence ID" value="MBO1307069.1"/>
    <property type="molecule type" value="Genomic_DNA"/>
</dbReference>
<accession>A0ABS3LFB8</accession>
<dbReference type="RefSeq" id="WP_207673980.1">
    <property type="nucleotide sequence ID" value="NZ_JAFREM010000018.1"/>
</dbReference>
<dbReference type="Pfam" id="PF06028">
    <property type="entry name" value="DUF915"/>
    <property type="match status" value="1"/>
</dbReference>
<evidence type="ECO:0000256" key="1">
    <source>
        <dbReference type="SAM" id="Phobius"/>
    </source>
</evidence>
<proteinExistence type="predicted"/>
<keyword evidence="1" id="KW-0472">Membrane</keyword>
<dbReference type="Proteomes" id="UP000664601">
    <property type="component" value="Unassembled WGS sequence"/>
</dbReference>
<name>A0ABS3LFB8_9ENTE</name>
<comment type="caution">
    <text evidence="2">The sequence shown here is derived from an EMBL/GenBank/DDBJ whole genome shotgun (WGS) entry which is preliminary data.</text>
</comment>
<evidence type="ECO:0000313" key="3">
    <source>
        <dbReference type="Proteomes" id="UP000664601"/>
    </source>
</evidence>
<dbReference type="Gene3D" id="3.40.50.1820">
    <property type="entry name" value="alpha/beta hydrolase"/>
    <property type="match status" value="1"/>
</dbReference>
<keyword evidence="1" id="KW-0812">Transmembrane</keyword>